<accession>A0A9N8K9W5</accession>
<comment type="caution">
    <text evidence="1">The sequence shown here is derived from an EMBL/GenBank/DDBJ whole genome shotgun (WGS) entry which is preliminary data.</text>
</comment>
<dbReference type="EMBL" id="CAIJEO010000010">
    <property type="protein sequence ID" value="CAD0099128.1"/>
    <property type="molecule type" value="Genomic_DNA"/>
</dbReference>
<reference evidence="1" key="1">
    <citation type="submission" date="2020-06" db="EMBL/GenBank/DDBJ databases">
        <authorList>
            <person name="Onetto C."/>
        </authorList>
    </citation>
    <scope>NUCLEOTIDE SEQUENCE</scope>
</reference>
<evidence type="ECO:0000313" key="2">
    <source>
        <dbReference type="Proteomes" id="UP000714618"/>
    </source>
</evidence>
<gene>
    <name evidence="1" type="ORF">AWRI4233_LOCUS7952</name>
</gene>
<protein>
    <recommendedName>
        <fullName evidence="3">F-box domain-containing protein</fullName>
    </recommendedName>
</protein>
<proteinExistence type="predicted"/>
<dbReference type="OrthoDB" id="5229512at2759"/>
<evidence type="ECO:0008006" key="3">
    <source>
        <dbReference type="Google" id="ProtNLM"/>
    </source>
</evidence>
<evidence type="ECO:0000313" key="1">
    <source>
        <dbReference type="EMBL" id="CAD0099128.1"/>
    </source>
</evidence>
<keyword evidence="2" id="KW-1185">Reference proteome</keyword>
<sequence length="282" mass="32001">MAGLSAVQTSSHRRTIPPHIRYKFKAETATIVLKASKHKTIAENRPSKPGFLDLPGELRNQIYDLVVEPTTCGLTLNLYNFRIPIAKLALVCKQVFREVVSVQFAKDDSAFRWQGHESGGHLDFSVTQSPMFSADTQRWAEKCAMLGAPLRFKHLRFCAPSCHGTGLSTTRRTWCIHVEDGTARVEILNASTGRECAEIWEKNMTKALSETMHQHGTYSLGIPELEAFRILLGRFNLHEHFRGRSLHPQALMSKDPEMIRLKATYLGCHLKTHPWDYYTARP</sequence>
<organism evidence="1 2">
    <name type="scientific">Aureobasidium mustum</name>
    <dbReference type="NCBI Taxonomy" id="2773714"/>
    <lineage>
        <taxon>Eukaryota</taxon>
        <taxon>Fungi</taxon>
        <taxon>Dikarya</taxon>
        <taxon>Ascomycota</taxon>
        <taxon>Pezizomycotina</taxon>
        <taxon>Dothideomycetes</taxon>
        <taxon>Dothideomycetidae</taxon>
        <taxon>Dothideales</taxon>
        <taxon>Saccotheciaceae</taxon>
        <taxon>Aureobasidium</taxon>
    </lineage>
</organism>
<dbReference type="Proteomes" id="UP000714618">
    <property type="component" value="Unassembled WGS sequence"/>
</dbReference>
<dbReference type="AlphaFoldDB" id="A0A9N8K9W5"/>
<name>A0A9N8K9W5_9PEZI</name>